<protein>
    <submittedName>
        <fullName evidence="8">Uncharacterized protein</fullName>
    </submittedName>
</protein>
<dbReference type="InterPro" id="IPR058791">
    <property type="entry name" value="3HB_CusB"/>
</dbReference>
<dbReference type="GO" id="GO:0046914">
    <property type="term" value="F:transition metal ion binding"/>
    <property type="evidence" value="ECO:0007669"/>
    <property type="project" value="TreeGrafter"/>
</dbReference>
<proteinExistence type="inferred from homology"/>
<dbReference type="PATRIC" id="fig|1280952.3.peg.717"/>
<dbReference type="InterPro" id="IPR006143">
    <property type="entry name" value="RND_pump_MFP"/>
</dbReference>
<dbReference type="Pfam" id="PF25919">
    <property type="entry name" value="BSH_CusB"/>
    <property type="match status" value="1"/>
</dbReference>
<dbReference type="Pfam" id="PF25967">
    <property type="entry name" value="RND-MFP_C"/>
    <property type="match status" value="1"/>
</dbReference>
<dbReference type="Gene3D" id="2.40.420.20">
    <property type="match status" value="1"/>
</dbReference>
<evidence type="ECO:0000313" key="8">
    <source>
        <dbReference type="EMBL" id="KCZ90280.1"/>
    </source>
</evidence>
<feature type="compositionally biased region" description="Polar residues" evidence="3">
    <location>
        <begin position="413"/>
        <end position="426"/>
    </location>
</feature>
<dbReference type="PANTHER" id="PTHR30097:SF15">
    <property type="entry name" value="CATION EFFLUX SYSTEM PROTEIN CUSB"/>
    <property type="match status" value="1"/>
</dbReference>
<gene>
    <name evidence="8" type="ORF">HJA_03596</name>
</gene>
<dbReference type="AlphaFoldDB" id="A0A059FHZ9"/>
<feature type="domain" description="Multidrug resistance protein MdtA-like C-terminal permuted SH3" evidence="7">
    <location>
        <begin position="336"/>
        <end position="391"/>
    </location>
</feature>
<dbReference type="InterPro" id="IPR058790">
    <property type="entry name" value="BSH_CusB"/>
</dbReference>
<dbReference type="Gene3D" id="2.40.50.320">
    <property type="entry name" value="Copper binding periplasmic protein CusF"/>
    <property type="match status" value="1"/>
</dbReference>
<dbReference type="Proteomes" id="UP000024816">
    <property type="component" value="Unassembled WGS sequence"/>
</dbReference>
<sequence>MRNTKLILLAATFGLGLGAGAVVMSLASGSAGQTSGKQPSAERKPLYWAAPMDKSYRSDSPGLSPMGMELIPVYADDESEGDDRNLVRINPAVENNIGVRTAIVATSEALPAVETVGTVQIDDDNTSVVDVRTEGWIENMPVKAIGDEVRKGQLLFQIYSRPLVSAQDEYLQATRMGNQNLITATKSRLVSLGMSNRAIESLKESGQSERLLNVYSPRSGIVTQMGAGEGGFVKPGMNVLKIADLRTVWAIADVYEDQVHQVRPGQEVTMRMSGMPGREWKGLVEYIYPTVNARARTVQVRISFDNKDGLLRPDMFVRLRIETSSDVPSADASDKVVIPREALIRTGRTERVILALGDGRYQPAQVVSGREIGDDIEILSGLAAGERIVVSSQFLLDSEASLRGTMLRLTAGQDESASMDMGSSSEMRQEGAPETQPADTAQTRGMVVSVMQAHGMVTIEHAPVEALGWPSMTMAFVTDPALLKDIGKGDNVDITVKAAPDDNGNYVLSDIRKISPARVDAQ</sequence>
<dbReference type="Pfam" id="PF25954">
    <property type="entry name" value="Beta-barrel_RND_2"/>
    <property type="match status" value="1"/>
</dbReference>
<dbReference type="STRING" id="1280952.HJA_03596"/>
<dbReference type="RefSeq" id="WP_051597316.1">
    <property type="nucleotide sequence ID" value="NZ_ARYJ01000002.1"/>
</dbReference>
<evidence type="ECO:0000256" key="2">
    <source>
        <dbReference type="ARBA" id="ARBA00022448"/>
    </source>
</evidence>
<evidence type="ECO:0000256" key="1">
    <source>
        <dbReference type="ARBA" id="ARBA00009477"/>
    </source>
</evidence>
<dbReference type="FunFam" id="2.40.30.170:FF:000010">
    <property type="entry name" value="Efflux RND transporter periplasmic adaptor subunit"/>
    <property type="match status" value="1"/>
</dbReference>
<dbReference type="GO" id="GO:0015679">
    <property type="term" value="P:plasma membrane copper ion transport"/>
    <property type="evidence" value="ECO:0007669"/>
    <property type="project" value="TreeGrafter"/>
</dbReference>
<dbReference type="InterPro" id="IPR051909">
    <property type="entry name" value="MFP_Cation_Efflux"/>
</dbReference>
<evidence type="ECO:0000259" key="5">
    <source>
        <dbReference type="Pfam" id="PF25919"/>
    </source>
</evidence>
<dbReference type="eggNOG" id="COG0845">
    <property type="taxonomic scope" value="Bacteria"/>
</dbReference>
<dbReference type="Gene3D" id="2.40.50.100">
    <property type="match status" value="1"/>
</dbReference>
<evidence type="ECO:0000259" key="4">
    <source>
        <dbReference type="Pfam" id="PF25869"/>
    </source>
</evidence>
<dbReference type="NCBIfam" id="TIGR01730">
    <property type="entry name" value="RND_mfp"/>
    <property type="match status" value="1"/>
</dbReference>
<reference evidence="8 9" key="1">
    <citation type="journal article" date="2014" name="Antonie Van Leeuwenhoek">
        <title>Hyphomonas beringensis sp. nov. and Hyphomonas chukchiensis sp. nov., isolated from surface seawater of the Bering Sea and Chukchi Sea.</title>
        <authorList>
            <person name="Li C."/>
            <person name="Lai Q."/>
            <person name="Li G."/>
            <person name="Dong C."/>
            <person name="Wang J."/>
            <person name="Liao Y."/>
            <person name="Shao Z."/>
        </authorList>
    </citation>
    <scope>NUCLEOTIDE SEQUENCE [LARGE SCALE GENOMIC DNA]</scope>
    <source>
        <strain evidence="8 9">VP2</strain>
    </source>
</reference>
<organism evidence="8 9">
    <name type="scientific">Hyphomonas jannaschiana VP2</name>
    <dbReference type="NCBI Taxonomy" id="1280952"/>
    <lineage>
        <taxon>Bacteria</taxon>
        <taxon>Pseudomonadati</taxon>
        <taxon>Pseudomonadota</taxon>
        <taxon>Alphaproteobacteria</taxon>
        <taxon>Hyphomonadales</taxon>
        <taxon>Hyphomonadaceae</taxon>
        <taxon>Hyphomonas</taxon>
    </lineage>
</organism>
<dbReference type="Pfam" id="PF11604">
    <property type="entry name" value="CusF_Ec"/>
    <property type="match status" value="1"/>
</dbReference>
<dbReference type="EMBL" id="ARYJ01000002">
    <property type="protein sequence ID" value="KCZ90280.1"/>
    <property type="molecule type" value="Genomic_DNA"/>
</dbReference>
<comment type="caution">
    <text evidence="8">The sequence shown here is derived from an EMBL/GenBank/DDBJ whole genome shotgun (WGS) entry which is preliminary data.</text>
</comment>
<accession>A0A059FHZ9</accession>
<dbReference type="InterPro" id="IPR058792">
    <property type="entry name" value="Beta-barrel_RND_2"/>
</dbReference>
<feature type="domain" description="CusB-like three alpha-helical bundle" evidence="4">
    <location>
        <begin position="163"/>
        <end position="208"/>
    </location>
</feature>
<dbReference type="GO" id="GO:0030288">
    <property type="term" value="C:outer membrane-bounded periplasmic space"/>
    <property type="evidence" value="ECO:0007669"/>
    <property type="project" value="TreeGrafter"/>
</dbReference>
<keyword evidence="2" id="KW-0813">Transport</keyword>
<dbReference type="GO" id="GO:0060003">
    <property type="term" value="P:copper ion export"/>
    <property type="evidence" value="ECO:0007669"/>
    <property type="project" value="TreeGrafter"/>
</dbReference>
<dbReference type="SUPFAM" id="SSF111369">
    <property type="entry name" value="HlyD-like secretion proteins"/>
    <property type="match status" value="1"/>
</dbReference>
<feature type="region of interest" description="Disordered" evidence="3">
    <location>
        <begin position="411"/>
        <end position="440"/>
    </location>
</feature>
<dbReference type="PANTHER" id="PTHR30097">
    <property type="entry name" value="CATION EFFLUX SYSTEM PROTEIN CUSB"/>
    <property type="match status" value="1"/>
</dbReference>
<evidence type="ECO:0000313" key="9">
    <source>
        <dbReference type="Proteomes" id="UP000024816"/>
    </source>
</evidence>
<dbReference type="Gene3D" id="6.10.140.730">
    <property type="match status" value="1"/>
</dbReference>
<dbReference type="OrthoDB" id="9806939at2"/>
<dbReference type="InterPro" id="IPR058627">
    <property type="entry name" value="MdtA-like_C"/>
</dbReference>
<evidence type="ECO:0000259" key="6">
    <source>
        <dbReference type="Pfam" id="PF25954"/>
    </source>
</evidence>
<dbReference type="InterPro" id="IPR021647">
    <property type="entry name" value="CusF_Ec"/>
</dbReference>
<dbReference type="Pfam" id="PF25869">
    <property type="entry name" value="3HB_CusB"/>
    <property type="match status" value="1"/>
</dbReference>
<dbReference type="GO" id="GO:0022857">
    <property type="term" value="F:transmembrane transporter activity"/>
    <property type="evidence" value="ECO:0007669"/>
    <property type="project" value="InterPro"/>
</dbReference>
<name>A0A059FHZ9_9PROT</name>
<feature type="domain" description="CusB-like barrel-sandwich hybrid" evidence="5">
    <location>
        <begin position="127"/>
        <end position="243"/>
    </location>
</feature>
<evidence type="ECO:0000259" key="7">
    <source>
        <dbReference type="Pfam" id="PF25967"/>
    </source>
</evidence>
<keyword evidence="9" id="KW-1185">Reference proteome</keyword>
<evidence type="ECO:0000256" key="3">
    <source>
        <dbReference type="SAM" id="MobiDB-lite"/>
    </source>
</evidence>
<dbReference type="GO" id="GO:0016020">
    <property type="term" value="C:membrane"/>
    <property type="evidence" value="ECO:0007669"/>
    <property type="project" value="InterPro"/>
</dbReference>
<dbReference type="Gene3D" id="2.40.30.170">
    <property type="match status" value="1"/>
</dbReference>
<comment type="similarity">
    <text evidence="1">Belongs to the membrane fusion protein (MFP) (TC 8.A.1) family.</text>
</comment>
<feature type="domain" description="CusB-like beta-barrel" evidence="6">
    <location>
        <begin position="247"/>
        <end position="324"/>
    </location>
</feature>
<dbReference type="InterPro" id="IPR042230">
    <property type="entry name" value="CusF_sf"/>
</dbReference>